<sequence length="283" mass="31415">MSAPNSDQPTPQSTWDEERCKSALASLERLQTQLDTLRLVMPRIVEPLNSGSTDRAALFAAFAKGTIGSQRDIKEFRATWQSQEVQSVFEHARASLEKDDDLSAGAEVAQFGWVDAVEKERERSKRREKGGQPEEVKAKLDAEEIRRVLEEWKVGVEGKGFAISTKEEDREILVSFVAGGMRLKFRIVVEEEGKRIGVECLGKGSPFTSIGKCVTSRPRDDDLAYLLDMLAAYRTVKGNSCAKCGKMLDEATMMTTARRSRQTANADGSSGTIWEAFHEGCLE</sequence>
<dbReference type="InterPro" id="IPR021627">
    <property type="entry name" value="Mediator_Med27"/>
</dbReference>
<name>A0A9P4UYE4_9PLEO</name>
<dbReference type="GO" id="GO:0016592">
    <property type="term" value="C:mediator complex"/>
    <property type="evidence" value="ECO:0007669"/>
    <property type="project" value="InterPro"/>
</dbReference>
<dbReference type="AlphaFoldDB" id="A0A9P4UYE4"/>
<dbReference type="Pfam" id="PF11571">
    <property type="entry name" value="Med27"/>
    <property type="match status" value="1"/>
</dbReference>
<organism evidence="6 7">
    <name type="scientific">Polyplosphaeria fusca</name>
    <dbReference type="NCBI Taxonomy" id="682080"/>
    <lineage>
        <taxon>Eukaryota</taxon>
        <taxon>Fungi</taxon>
        <taxon>Dikarya</taxon>
        <taxon>Ascomycota</taxon>
        <taxon>Pezizomycotina</taxon>
        <taxon>Dothideomycetes</taxon>
        <taxon>Pleosporomycetidae</taxon>
        <taxon>Pleosporales</taxon>
        <taxon>Tetraplosphaeriaceae</taxon>
        <taxon>Polyplosphaeria</taxon>
    </lineage>
</organism>
<dbReference type="Proteomes" id="UP000799444">
    <property type="component" value="Unassembled WGS sequence"/>
</dbReference>
<reference evidence="6" key="1">
    <citation type="journal article" date="2020" name="Stud. Mycol.">
        <title>101 Dothideomycetes genomes: a test case for predicting lifestyles and emergence of pathogens.</title>
        <authorList>
            <person name="Haridas S."/>
            <person name="Albert R."/>
            <person name="Binder M."/>
            <person name="Bloem J."/>
            <person name="Labutti K."/>
            <person name="Salamov A."/>
            <person name="Andreopoulos B."/>
            <person name="Baker S."/>
            <person name="Barry K."/>
            <person name="Bills G."/>
            <person name="Bluhm B."/>
            <person name="Cannon C."/>
            <person name="Castanera R."/>
            <person name="Culley D."/>
            <person name="Daum C."/>
            <person name="Ezra D."/>
            <person name="Gonzalez J."/>
            <person name="Henrissat B."/>
            <person name="Kuo A."/>
            <person name="Liang C."/>
            <person name="Lipzen A."/>
            <person name="Lutzoni F."/>
            <person name="Magnuson J."/>
            <person name="Mondo S."/>
            <person name="Nolan M."/>
            <person name="Ohm R."/>
            <person name="Pangilinan J."/>
            <person name="Park H.-J."/>
            <person name="Ramirez L."/>
            <person name="Alfaro M."/>
            <person name="Sun H."/>
            <person name="Tritt A."/>
            <person name="Yoshinaga Y."/>
            <person name="Zwiers L.-H."/>
            <person name="Turgeon B."/>
            <person name="Goodwin S."/>
            <person name="Spatafora J."/>
            <person name="Crous P."/>
            <person name="Grigoriev I."/>
        </authorList>
    </citation>
    <scope>NUCLEOTIDE SEQUENCE</scope>
    <source>
        <strain evidence="6">CBS 125425</strain>
    </source>
</reference>
<evidence type="ECO:0000256" key="4">
    <source>
        <dbReference type="ARBA" id="ARBA00023163"/>
    </source>
</evidence>
<keyword evidence="5" id="KW-0539">Nucleus</keyword>
<keyword evidence="7" id="KW-1185">Reference proteome</keyword>
<evidence type="ECO:0000256" key="1">
    <source>
        <dbReference type="ARBA" id="ARBA00004123"/>
    </source>
</evidence>
<evidence type="ECO:0000313" key="6">
    <source>
        <dbReference type="EMBL" id="KAF2733092.1"/>
    </source>
</evidence>
<comment type="caution">
    <text evidence="6">The sequence shown here is derived from an EMBL/GenBank/DDBJ whole genome shotgun (WGS) entry which is preliminary data.</text>
</comment>
<proteinExistence type="inferred from homology"/>
<keyword evidence="4" id="KW-0804">Transcription</keyword>
<protein>
    <submittedName>
        <fullName evidence="6">Uncharacterized protein</fullName>
    </submittedName>
</protein>
<evidence type="ECO:0000313" key="7">
    <source>
        <dbReference type="Proteomes" id="UP000799444"/>
    </source>
</evidence>
<keyword evidence="3" id="KW-0805">Transcription regulation</keyword>
<dbReference type="OrthoDB" id="5326237at2759"/>
<evidence type="ECO:0000256" key="2">
    <source>
        <dbReference type="ARBA" id="ARBA00008048"/>
    </source>
</evidence>
<comment type="subcellular location">
    <subcellularLocation>
        <location evidence="1">Nucleus</location>
    </subcellularLocation>
</comment>
<comment type="similarity">
    <text evidence="2">Belongs to the Mediator complex subunit 27 family.</text>
</comment>
<gene>
    <name evidence="6" type="ORF">EJ04DRAFT_295069</name>
</gene>
<evidence type="ECO:0000256" key="5">
    <source>
        <dbReference type="ARBA" id="ARBA00023242"/>
    </source>
</evidence>
<dbReference type="EMBL" id="ML996166">
    <property type="protein sequence ID" value="KAF2733092.1"/>
    <property type="molecule type" value="Genomic_DNA"/>
</dbReference>
<evidence type="ECO:0000256" key="3">
    <source>
        <dbReference type="ARBA" id="ARBA00023015"/>
    </source>
</evidence>
<accession>A0A9P4UYE4</accession>